<dbReference type="InterPro" id="IPR049163">
    <property type="entry name" value="Pif1-like_2B_dom"/>
</dbReference>
<dbReference type="Proteomes" id="UP000299102">
    <property type="component" value="Unassembled WGS sequence"/>
</dbReference>
<dbReference type="PANTHER" id="PTHR10492">
    <property type="match status" value="1"/>
</dbReference>
<comment type="caution">
    <text evidence="2">The sequence shown here is derived from an EMBL/GenBank/DDBJ whole genome shotgun (WGS) entry which is preliminary data.</text>
</comment>
<dbReference type="OrthoDB" id="272985at2759"/>
<evidence type="ECO:0000313" key="2">
    <source>
        <dbReference type="EMBL" id="GBP54470.1"/>
    </source>
</evidence>
<sequence>MYPELDGMLNVPAELCSVVTTVKDLIKKCPDIALISDKHLEWLRELAILTPKNDQVALINDLLLESFQGKEIIYYSIDTVVNTDKAVYYPVEFLNTVNPADLPYDKLSLGVGIPVMLLWNIKPPK</sequence>
<accession>A0A4C1WUC0</accession>
<keyword evidence="3" id="KW-1185">Reference proteome</keyword>
<dbReference type="STRING" id="151549.A0A4C1WUC0"/>
<reference evidence="2 3" key="1">
    <citation type="journal article" date="2019" name="Commun. Biol.">
        <title>The bagworm genome reveals a unique fibroin gene that provides high tensile strength.</title>
        <authorList>
            <person name="Kono N."/>
            <person name="Nakamura H."/>
            <person name="Ohtoshi R."/>
            <person name="Tomita M."/>
            <person name="Numata K."/>
            <person name="Arakawa K."/>
        </authorList>
    </citation>
    <scope>NUCLEOTIDE SEQUENCE [LARGE SCALE GENOMIC DNA]</scope>
</reference>
<evidence type="ECO:0000259" key="1">
    <source>
        <dbReference type="Pfam" id="PF21530"/>
    </source>
</evidence>
<proteinExistence type="predicted"/>
<dbReference type="EMBL" id="BGZK01000648">
    <property type="protein sequence ID" value="GBP54470.1"/>
    <property type="molecule type" value="Genomic_DNA"/>
</dbReference>
<evidence type="ECO:0000313" key="3">
    <source>
        <dbReference type="Proteomes" id="UP000299102"/>
    </source>
</evidence>
<organism evidence="2 3">
    <name type="scientific">Eumeta variegata</name>
    <name type="common">Bagworm moth</name>
    <name type="synonym">Eumeta japonica</name>
    <dbReference type="NCBI Taxonomy" id="151549"/>
    <lineage>
        <taxon>Eukaryota</taxon>
        <taxon>Metazoa</taxon>
        <taxon>Ecdysozoa</taxon>
        <taxon>Arthropoda</taxon>
        <taxon>Hexapoda</taxon>
        <taxon>Insecta</taxon>
        <taxon>Pterygota</taxon>
        <taxon>Neoptera</taxon>
        <taxon>Endopterygota</taxon>
        <taxon>Lepidoptera</taxon>
        <taxon>Glossata</taxon>
        <taxon>Ditrysia</taxon>
        <taxon>Tineoidea</taxon>
        <taxon>Psychidae</taxon>
        <taxon>Oiketicinae</taxon>
        <taxon>Eumeta</taxon>
    </lineage>
</organism>
<dbReference type="AlphaFoldDB" id="A0A4C1WUC0"/>
<protein>
    <recommendedName>
        <fullName evidence="1">DNA helicase Pif1-like 2B domain-containing protein</fullName>
    </recommendedName>
</protein>
<feature type="domain" description="DNA helicase Pif1-like 2B" evidence="1">
    <location>
        <begin position="92"/>
        <end position="122"/>
    </location>
</feature>
<name>A0A4C1WUC0_EUMVA</name>
<gene>
    <name evidence="2" type="ORF">EVAR_47339_1</name>
</gene>
<dbReference type="Pfam" id="PF21530">
    <property type="entry name" value="Pif1_2B_dom"/>
    <property type="match status" value="1"/>
</dbReference>